<dbReference type="RefSeq" id="WP_376885938.1">
    <property type="nucleotide sequence ID" value="NZ_JBHUHR010000027.1"/>
</dbReference>
<dbReference type="InterPro" id="IPR014710">
    <property type="entry name" value="RmlC-like_jellyroll"/>
</dbReference>
<sequence length="192" mass="23090">MEELINQMKKDYDKLFVIDRKEYVRLFEYLEIRTFSKGEVIKNHDEVEVVSRYVHSGEIALYEYKSKDLLCRRIFNPQEIACDFESYWSESNSNILLKAFTDVKVSELAKFKEFEVIESIPEFAKLALRINHRNTKIDHQWRRLHWMDKKEAYKALQRLSSVFSLISVKDISTILNIPERTVFRLRKELTKE</sequence>
<evidence type="ECO:0000313" key="2">
    <source>
        <dbReference type="Proteomes" id="UP001597361"/>
    </source>
</evidence>
<reference evidence="2" key="1">
    <citation type="journal article" date="2019" name="Int. J. Syst. Evol. Microbiol.">
        <title>The Global Catalogue of Microorganisms (GCM) 10K type strain sequencing project: providing services to taxonomists for standard genome sequencing and annotation.</title>
        <authorList>
            <consortium name="The Broad Institute Genomics Platform"/>
            <consortium name="The Broad Institute Genome Sequencing Center for Infectious Disease"/>
            <person name="Wu L."/>
            <person name="Ma J."/>
        </authorList>
    </citation>
    <scope>NUCLEOTIDE SEQUENCE [LARGE SCALE GENOMIC DNA]</scope>
    <source>
        <strain evidence="2">CGMCC 1.15180</strain>
    </source>
</reference>
<accession>A0ABW4VN70</accession>
<gene>
    <name evidence="1" type="ORF">ACFSKL_10185</name>
</gene>
<proteinExistence type="predicted"/>
<evidence type="ECO:0008006" key="3">
    <source>
        <dbReference type="Google" id="ProtNLM"/>
    </source>
</evidence>
<dbReference type="Proteomes" id="UP001597361">
    <property type="component" value="Unassembled WGS sequence"/>
</dbReference>
<dbReference type="Gene3D" id="2.60.120.10">
    <property type="entry name" value="Jelly Rolls"/>
    <property type="match status" value="1"/>
</dbReference>
<dbReference type="EMBL" id="JBHUHR010000027">
    <property type="protein sequence ID" value="MFD2035161.1"/>
    <property type="molecule type" value="Genomic_DNA"/>
</dbReference>
<dbReference type="SUPFAM" id="SSF51206">
    <property type="entry name" value="cAMP-binding domain-like"/>
    <property type="match status" value="1"/>
</dbReference>
<comment type="caution">
    <text evidence="1">The sequence shown here is derived from an EMBL/GenBank/DDBJ whole genome shotgun (WGS) entry which is preliminary data.</text>
</comment>
<organism evidence="1 2">
    <name type="scientific">Belliella marina</name>
    <dbReference type="NCBI Taxonomy" id="1644146"/>
    <lineage>
        <taxon>Bacteria</taxon>
        <taxon>Pseudomonadati</taxon>
        <taxon>Bacteroidota</taxon>
        <taxon>Cytophagia</taxon>
        <taxon>Cytophagales</taxon>
        <taxon>Cyclobacteriaceae</taxon>
        <taxon>Belliella</taxon>
    </lineage>
</organism>
<name>A0ABW4VN70_9BACT</name>
<keyword evidence="2" id="KW-1185">Reference proteome</keyword>
<evidence type="ECO:0000313" key="1">
    <source>
        <dbReference type="EMBL" id="MFD2035161.1"/>
    </source>
</evidence>
<protein>
    <recommendedName>
        <fullName evidence="3">Crp/Fnr family transcriptional regulator</fullName>
    </recommendedName>
</protein>
<dbReference type="InterPro" id="IPR018490">
    <property type="entry name" value="cNMP-bd_dom_sf"/>
</dbReference>